<evidence type="ECO:0000313" key="1">
    <source>
        <dbReference type="EMBL" id="KNY24767.1"/>
    </source>
</evidence>
<comment type="caution">
    <text evidence="1">The sequence shown here is derived from an EMBL/GenBank/DDBJ whole genome shotgun (WGS) entry which is preliminary data.</text>
</comment>
<proteinExistence type="predicted"/>
<dbReference type="EMBL" id="LGTC01000001">
    <property type="protein sequence ID" value="KNY24767.1"/>
    <property type="molecule type" value="Genomic_DNA"/>
</dbReference>
<dbReference type="Proteomes" id="UP000036923">
    <property type="component" value="Unassembled WGS sequence"/>
</dbReference>
<organism evidence="1 2">
    <name type="scientific">Pseudobacteroides cellulosolvens ATCC 35603 = DSM 2933</name>
    <dbReference type="NCBI Taxonomy" id="398512"/>
    <lineage>
        <taxon>Bacteria</taxon>
        <taxon>Bacillati</taxon>
        <taxon>Bacillota</taxon>
        <taxon>Clostridia</taxon>
        <taxon>Eubacteriales</taxon>
        <taxon>Oscillospiraceae</taxon>
        <taxon>Pseudobacteroides</taxon>
    </lineage>
</organism>
<dbReference type="eggNOG" id="ENOG502ZU4U">
    <property type="taxonomic scope" value="Bacteria"/>
</dbReference>
<dbReference type="RefSeq" id="WP_162838924.1">
    <property type="nucleotide sequence ID" value="NZ_JQKC01000009.1"/>
</dbReference>
<name>A0A0L6JH31_9FIRM</name>
<dbReference type="AlphaFoldDB" id="A0A0L6JH31"/>
<sequence>MLTGRQFYLLRTIDKKITREELSELLEITYNDVVLFENEKKTIPDELYDKWLKIVK</sequence>
<evidence type="ECO:0000313" key="2">
    <source>
        <dbReference type="Proteomes" id="UP000036923"/>
    </source>
</evidence>
<gene>
    <name evidence="1" type="ORF">Bccel_0024</name>
</gene>
<keyword evidence="2" id="KW-1185">Reference proteome</keyword>
<protein>
    <recommendedName>
        <fullName evidence="3">HTH cro/C1-type domain-containing protein</fullName>
    </recommendedName>
</protein>
<reference evidence="2" key="1">
    <citation type="submission" date="2015-07" db="EMBL/GenBank/DDBJ databases">
        <title>Near-Complete Genome Sequence of the Cellulolytic Bacterium Bacteroides (Pseudobacteroides) cellulosolvens ATCC 35603.</title>
        <authorList>
            <person name="Dassa B."/>
            <person name="Utturkar S.M."/>
            <person name="Klingeman D.M."/>
            <person name="Hurt R.A."/>
            <person name="Keller M."/>
            <person name="Xu J."/>
            <person name="Reddy Y.H.K."/>
            <person name="Borovok I."/>
            <person name="Grinberg I.R."/>
            <person name="Lamed R."/>
            <person name="Zhivin O."/>
            <person name="Bayer E.A."/>
            <person name="Brown S.D."/>
        </authorList>
    </citation>
    <scope>NUCLEOTIDE SEQUENCE [LARGE SCALE GENOMIC DNA]</scope>
    <source>
        <strain evidence="2">DSM 2933</strain>
    </source>
</reference>
<evidence type="ECO:0008006" key="3">
    <source>
        <dbReference type="Google" id="ProtNLM"/>
    </source>
</evidence>
<accession>A0A0L6JH31</accession>